<keyword evidence="2" id="KW-1185">Reference proteome</keyword>
<organism evidence="1 2">
    <name type="scientific">Nonomuraea corallina</name>
    <dbReference type="NCBI Taxonomy" id="2989783"/>
    <lineage>
        <taxon>Bacteria</taxon>
        <taxon>Bacillati</taxon>
        <taxon>Actinomycetota</taxon>
        <taxon>Actinomycetes</taxon>
        <taxon>Streptosporangiales</taxon>
        <taxon>Streptosporangiaceae</taxon>
        <taxon>Nonomuraea</taxon>
    </lineage>
</organism>
<reference evidence="1" key="1">
    <citation type="submission" date="2022-11" db="EMBL/GenBank/DDBJ databases">
        <title>Nonomuraea corallina sp. nov., a new species of the genus Nonomuraea isolated from sea side sediment in Thai sea.</title>
        <authorList>
            <person name="Ngamcharungchit C."/>
            <person name="Matsumoto A."/>
            <person name="Suriyachadkun C."/>
            <person name="Panbangred W."/>
            <person name="Inahashi Y."/>
            <person name="Intra B."/>
        </authorList>
    </citation>
    <scope>NUCLEOTIDE SEQUENCE</scope>
    <source>
        <strain evidence="1">MCN248</strain>
    </source>
</reference>
<proteinExistence type="predicted"/>
<gene>
    <name evidence="1" type="ORF">OUY22_15440</name>
</gene>
<dbReference type="InterPro" id="IPR025591">
    <property type="entry name" value="RloB"/>
</dbReference>
<dbReference type="EMBL" id="JAPNNL010000051">
    <property type="protein sequence ID" value="MDA0634816.1"/>
    <property type="molecule type" value="Genomic_DNA"/>
</dbReference>
<evidence type="ECO:0000313" key="1">
    <source>
        <dbReference type="EMBL" id="MDA0634816.1"/>
    </source>
</evidence>
<evidence type="ECO:0000313" key="2">
    <source>
        <dbReference type="Proteomes" id="UP001144036"/>
    </source>
</evidence>
<dbReference type="RefSeq" id="WP_270155642.1">
    <property type="nucleotide sequence ID" value="NZ_JAPNNL010000051.1"/>
</dbReference>
<name>A0ABT4SC89_9ACTN</name>
<sequence length="108" mass="12065">MTTAKVLAVIQQSSANACLSTPSFEAWLIMHHEDCLRPFQSADEAKRKLKTIVPSWSEGGTRFSDFSHGVRDAMRRARKIDSFGESVLKNPSSNVWRLVDLLIATAED</sequence>
<dbReference type="Pfam" id="PF13707">
    <property type="entry name" value="RloB"/>
    <property type="match status" value="1"/>
</dbReference>
<accession>A0ABT4SC89</accession>
<comment type="caution">
    <text evidence="1">The sequence shown here is derived from an EMBL/GenBank/DDBJ whole genome shotgun (WGS) entry which is preliminary data.</text>
</comment>
<dbReference type="Proteomes" id="UP001144036">
    <property type="component" value="Unassembled WGS sequence"/>
</dbReference>
<protein>
    <submittedName>
        <fullName evidence="1">RloB domain-containing protein</fullName>
    </submittedName>
</protein>